<evidence type="ECO:0000313" key="2">
    <source>
        <dbReference type="Proteomes" id="UP000433050"/>
    </source>
</evidence>
<evidence type="ECO:0000313" key="1">
    <source>
        <dbReference type="EMBL" id="CAA0129214.1"/>
    </source>
</evidence>
<dbReference type="EMBL" id="CACSAS010000029">
    <property type="protein sequence ID" value="CAA0129214.1"/>
    <property type="molecule type" value="Genomic_DNA"/>
</dbReference>
<dbReference type="Proteomes" id="UP000433050">
    <property type="component" value="Unassembled WGS sequence"/>
</dbReference>
<protein>
    <recommendedName>
        <fullName evidence="3">Helicase subunit of the DNA excision repair complex</fullName>
    </recommendedName>
</protein>
<sequence>MSHDLSLAQNHAFQLARTLMVPVTLFKSGDAYGALPSEELEDADDLELIHEFDPYERGPAH</sequence>
<keyword evidence="2" id="KW-1185">Reference proteome</keyword>
<proteinExistence type="predicted"/>
<dbReference type="AlphaFoldDB" id="A0A5S9R4C8"/>
<name>A0A5S9R4C8_9HYPH</name>
<gene>
    <name evidence="1" type="ORF">STARVERO_04486</name>
</gene>
<dbReference type="RefSeq" id="WP_137902082.1">
    <property type="nucleotide sequence ID" value="NZ_CACSAS010000029.1"/>
</dbReference>
<accession>A0A5S9R4C8</accession>
<organism evidence="1 2">
    <name type="scientific">Starkeya nomas</name>
    <dbReference type="NCBI Taxonomy" id="2666134"/>
    <lineage>
        <taxon>Bacteria</taxon>
        <taxon>Pseudomonadati</taxon>
        <taxon>Pseudomonadota</taxon>
        <taxon>Alphaproteobacteria</taxon>
        <taxon>Hyphomicrobiales</taxon>
        <taxon>Xanthobacteraceae</taxon>
        <taxon>Starkeya</taxon>
    </lineage>
</organism>
<evidence type="ECO:0008006" key="3">
    <source>
        <dbReference type="Google" id="ProtNLM"/>
    </source>
</evidence>
<reference evidence="1 2" key="1">
    <citation type="submission" date="2019-12" db="EMBL/GenBank/DDBJ databases">
        <authorList>
            <person name="Reyes-Prieto M."/>
        </authorList>
    </citation>
    <scope>NUCLEOTIDE SEQUENCE [LARGE SCALE GENOMIC DNA]</scope>
    <source>
        <strain evidence="1">HF14-78462</strain>
    </source>
</reference>